<dbReference type="PRINTS" id="PR00837">
    <property type="entry name" value="V5TPXLIKE"/>
</dbReference>
<gene>
    <name evidence="2" type="ORF">POSPLADRAFT_1150128</name>
</gene>
<dbReference type="InterPro" id="IPR035940">
    <property type="entry name" value="CAP_sf"/>
</dbReference>
<evidence type="ECO:0000313" key="3">
    <source>
        <dbReference type="Proteomes" id="UP000194127"/>
    </source>
</evidence>
<dbReference type="STRING" id="670580.A0A1X6MSW4"/>
<evidence type="ECO:0000259" key="1">
    <source>
        <dbReference type="SMART" id="SM00198"/>
    </source>
</evidence>
<dbReference type="OrthoDB" id="337038at2759"/>
<dbReference type="RefSeq" id="XP_024336259.1">
    <property type="nucleotide sequence ID" value="XM_024486385.1"/>
</dbReference>
<dbReference type="PANTHER" id="PTHR10334">
    <property type="entry name" value="CYSTEINE-RICH SECRETORY PROTEIN-RELATED"/>
    <property type="match status" value="1"/>
</dbReference>
<dbReference type="SUPFAM" id="SSF55797">
    <property type="entry name" value="PR-1-like"/>
    <property type="match status" value="1"/>
</dbReference>
<dbReference type="Pfam" id="PF00188">
    <property type="entry name" value="CAP"/>
    <property type="match status" value="1"/>
</dbReference>
<dbReference type="InterPro" id="IPR001283">
    <property type="entry name" value="CRISP-related"/>
</dbReference>
<evidence type="ECO:0000313" key="2">
    <source>
        <dbReference type="EMBL" id="OSX59465.1"/>
    </source>
</evidence>
<dbReference type="EMBL" id="KZ110602">
    <property type="protein sequence ID" value="OSX59465.1"/>
    <property type="molecule type" value="Genomic_DNA"/>
</dbReference>
<name>A0A1X6MSW4_9APHY</name>
<feature type="domain" description="SCP" evidence="1">
    <location>
        <begin position="1"/>
        <end position="124"/>
    </location>
</feature>
<dbReference type="GeneID" id="36331334"/>
<organism evidence="2 3">
    <name type="scientific">Postia placenta MAD-698-R-SB12</name>
    <dbReference type="NCBI Taxonomy" id="670580"/>
    <lineage>
        <taxon>Eukaryota</taxon>
        <taxon>Fungi</taxon>
        <taxon>Dikarya</taxon>
        <taxon>Basidiomycota</taxon>
        <taxon>Agaricomycotina</taxon>
        <taxon>Agaricomycetes</taxon>
        <taxon>Polyporales</taxon>
        <taxon>Adustoporiaceae</taxon>
        <taxon>Rhodonia</taxon>
    </lineage>
</organism>
<proteinExistence type="predicted"/>
<keyword evidence="3" id="KW-1185">Reference proteome</keyword>
<dbReference type="AlphaFoldDB" id="A0A1X6MSW4"/>
<dbReference type="Proteomes" id="UP000194127">
    <property type="component" value="Unassembled WGS sequence"/>
</dbReference>
<protein>
    <recommendedName>
        <fullName evidence="1">SCP domain-containing protein</fullName>
    </recommendedName>
</protein>
<dbReference type="SMART" id="SM00198">
    <property type="entry name" value="SCP"/>
    <property type="match status" value="1"/>
</dbReference>
<reference evidence="2 3" key="1">
    <citation type="submission" date="2017-04" db="EMBL/GenBank/DDBJ databases">
        <title>Genome Sequence of the Model Brown-Rot Fungus Postia placenta SB12.</title>
        <authorList>
            <consortium name="DOE Joint Genome Institute"/>
            <person name="Gaskell J."/>
            <person name="Kersten P."/>
            <person name="Larrondo L.F."/>
            <person name="Canessa P."/>
            <person name="Martinez D."/>
            <person name="Hibbett D."/>
            <person name="Schmoll M."/>
            <person name="Kubicek C.P."/>
            <person name="Martinez A.T."/>
            <person name="Yadav J."/>
            <person name="Master E."/>
            <person name="Magnuson J.K."/>
            <person name="James T."/>
            <person name="Yaver D."/>
            <person name="Berka R."/>
            <person name="Labutti K."/>
            <person name="Lipzen A."/>
            <person name="Aerts A."/>
            <person name="Barry K."/>
            <person name="Henrissat B."/>
            <person name="Blanchette R."/>
            <person name="Grigoriev I."/>
            <person name="Cullen D."/>
        </authorList>
    </citation>
    <scope>NUCLEOTIDE SEQUENCE [LARGE SCALE GENOMIC DNA]</scope>
    <source>
        <strain evidence="2 3">MAD-698-R-SB12</strain>
    </source>
</reference>
<feature type="non-terminal residue" evidence="2">
    <location>
        <position position="1"/>
    </location>
</feature>
<accession>A0A1X6MSW4</accession>
<dbReference type="InterPro" id="IPR014044">
    <property type="entry name" value="CAP_dom"/>
</dbReference>
<sequence length="140" mass="15017">YLDLHNAYRAQHNATPLAWSDDLQATAQEYASDCTFANPGGALGAVGTNLAAGTGDFSAAAAVVLFMSDEAEYNTTQPTFSHFTQVVWKDSTQLGCASAVCDQIFDEPATYHVCLYDPVGNVVGQELSVHFWHCSSMVDS</sequence>
<dbReference type="Gene3D" id="3.40.33.10">
    <property type="entry name" value="CAP"/>
    <property type="match status" value="1"/>
</dbReference>